<proteinExistence type="predicted"/>
<keyword evidence="3" id="KW-1133">Transmembrane helix</keyword>
<gene>
    <name evidence="6" type="ORF">KEU06_10925</name>
</gene>
<dbReference type="Proteomes" id="UP000680348">
    <property type="component" value="Unassembled WGS sequence"/>
</dbReference>
<accession>A0A942E1B6</accession>
<evidence type="ECO:0000256" key="2">
    <source>
        <dbReference type="ARBA" id="ARBA00022692"/>
    </source>
</evidence>
<comment type="subcellular location">
    <subcellularLocation>
        <location evidence="1">Membrane</location>
        <topology evidence="1">Single-pass membrane protein</topology>
    </subcellularLocation>
</comment>
<keyword evidence="2" id="KW-0812">Transmembrane</keyword>
<keyword evidence="4" id="KW-0472">Membrane</keyword>
<evidence type="ECO:0000313" key="7">
    <source>
        <dbReference type="Proteomes" id="UP000680348"/>
    </source>
</evidence>
<dbReference type="InterPro" id="IPR007452">
    <property type="entry name" value="TamB_C"/>
</dbReference>
<evidence type="ECO:0000259" key="5">
    <source>
        <dbReference type="Pfam" id="PF04357"/>
    </source>
</evidence>
<name>A0A942E1B6_9HYPH</name>
<dbReference type="PANTHER" id="PTHR36985">
    <property type="entry name" value="TRANSLOCATION AND ASSEMBLY MODULE SUBUNIT TAMB"/>
    <property type="match status" value="1"/>
</dbReference>
<sequence length="2449" mass="248275">MALLRRILRILVYTLLVVLLVAAGAAAVLTVPEKGRDTLASVVSDLASTPDRQITVSGIKGVWSGYLAVDRVVIEDAEGPWLELQGVEADWSPLTLLWGRLEADRLAAERVDFSRLPQTQERAPDKGGSSLPLDISIRSLAIPEIRLGKDITGGRVASVSARGRAVALARPVTVSADLTVERTDGTAGELRAAVEFAPAQDKLELDLKASEPSGGILASLLQLPGDPAVDVIVTGSGPLANWQGTATFAIDGALVASATGTHRLSEAGRTIEAKGDGEFARFMPEKLRPMLAGNSGFDIAATLTSSGVLEIRRGTLESSAVTASATGAYNPAGMTDLALEVEAKGEGVLLPLGSSQSPLDIVLHTLTARAFGEGGEPALDIVASLPRVQARGVKLTDVGITLHSDSFNIASRSGPISGSAAAAEIAVDNPSVAPLVAGEVRAELAGTLSKDALTVAEGSLRSDAVDGDFSGQTSFSDGAVALQLSADIAASALPAEVRPTLGDRVRLSGNLARDAAGNVSADQFSLQSDGLTANGSARLSGGSLEAELTGALADVSRLVPQASGPVSLTANARGALLAPDLELALTSQRLGFGEHAVEDLELTASGLAELANPQANVSLKGSFEGQPLQASGTLAGNGASPELRDLSASLGPNRIAGTLVFDNRLTPVGTLTLDLPDLGRLAALIGQEVQGEARGTAQLSRKGDEPQVNLALAADRISRGGIEARSVSVDALVADYLKDPRVSGTVGASLPDLVPGQPAADVRVTVAGTASELTGSGTLAMQGETVSTFTAKHRLTVAGSDIEASGEGIFARFAPEPMRRLLDGRTSFDVAGTLSGGEVKIDRAEFANSAVKASAHGSYNPAGAADLSLELASGTAGVPLSFGTDEAPVDLTLGSATLRVQGNANAPTFDIAASLPLVSTGDTRLIDLGITLHSDAFDIAARSGPVIGAATASALVVDNPTLKPLVAGEVRVELAGALSPEALRVTSASLRSDALNGGVSGNISFLDGSINLQLSADVASSALPPQVRTALGERASLSATIARDQKGDIAAESISLKSAGLTAEGSARLADGSIDARLTGSLADVSRVSPELSGAASMTATARGSLFSPEVDFALTSERIGVGDRALDQVNLTASGHVDPANPQGRLSLTASFEGEPLQASALLASVGANRDLRDLAVSLGANKVSGTVALDESFRPTGTLNLDLPDLSRLAALAGQQVEGGAKGTLRFGKDGDVPQANLVLNADAIRRGGVEARAISIDALIADFLKAPRLSGTVAAMLPDLVPGQPPADIRLSFQGPLADTTATGTVAMEGETVANFSTKHRLTEAGNVVEASGEGAFARFAPEPLNKLLASKTGFEVAVASGGGGPVRIERAEFTNAALTASATGTYTPAGPVDLDVQLGAGTAGVPLSFGTDEAPLDVTVGAASIRLTGDPAAAALDVTASLKSVATNTVRLTDLGIALHSDRFDLKSRAGPVHGAVTAAELKLENQSLAPLVAGEVRAEIGGALSADALTVEKGILRSDAIDGNFHGTVSLRTGSVTLDLNADVLSSALPSAARPVLAEKVTLSTSLVRDQEGNVSANALALQSGGLTGQGIVRVGVGNIDAEIAGSLTDISPLADKAAGSIAFTASAKGAFSAPDVALKVTSDRMTVADRAIENLELNASGKADLAMPEASVSLKGRVAGQPLDGKAVLSTAGGVRAVRDLALTLGPNRISGSLTLDEDFVPEGSIAFDLPEVGPLAALALEKVEGSAKGTAKFTREGGKAQAHIALNSDAISRDDFSARSVSLDALIADYLSSPGVSGKVRAGEIRSGTTIVRDLEVDLSREGDWTRFNGGVNVNDIPVRAAGRAKVEGGTTTVDLASAEATVRGVRTALARPSAVRIANGQAMLDKLSLALGGGTATVSGTAGSSLNLDVALSRLPASLANSVAPGLDAAGTISGTVKVTGTPAAPNVRYSIDWAGAQTAQTQSAGLAPLSLQSTGTFENNRLSFDATADAGSGIRLRSSGTVGTAGVPQLNIRLDGSVPFSVLAARLAEQGLSLTGTADADITITGGAAAPVIGGSVKTSGARLVHVDSGVAVEDIAAEIALGGGRATINRLTGRLAAGGALTGSGSVGLADGFPADITLKLVDARYTDGEVVTTTMSGDLTVKGPLALSPQLGGTVNLGRTVIQVPERLPGSLAALNVKHRHAPADVIAQDRALRPRTPATGTGGGGITLDLTVNAPQQIFVQGRGLDAELGGSLRMVGPLSSPQATGEFTLRRGRLTLLGRRLVFTRGTLDFAGSLVPNLDLAAESVASDATAMVLVTGRANDPQFTFTSTPALPEDEVLARLIFGREMSNLSPLQIAQLADAAAQLAGAGGSTSLLNSLRDTLGVDDLDVRTTEEGGTAVSIGKHLNERTYITIESGDRAGSGRAAIDLDVGKGVKLRGEARTDGEAKGGIFYEKEY</sequence>
<dbReference type="PANTHER" id="PTHR36985:SF1">
    <property type="entry name" value="TRANSLOCATION AND ASSEMBLY MODULE SUBUNIT TAMB"/>
    <property type="match status" value="1"/>
</dbReference>
<protein>
    <submittedName>
        <fullName evidence="6">Translocation/assembly module TamB domain-containing protein</fullName>
    </submittedName>
</protein>
<reference evidence="6" key="1">
    <citation type="submission" date="2021-04" db="EMBL/GenBank/DDBJ databases">
        <title>Pseudaminobacter soli sp. nov., isolated from paddy soil contaminated by heavy metals.</title>
        <authorList>
            <person name="Zhang K."/>
        </authorList>
    </citation>
    <scope>NUCLEOTIDE SEQUENCE</scope>
    <source>
        <strain evidence="6">19-2017</strain>
    </source>
</reference>
<dbReference type="Pfam" id="PF04357">
    <property type="entry name" value="TamB"/>
    <property type="match status" value="1"/>
</dbReference>
<dbReference type="GO" id="GO:0009306">
    <property type="term" value="P:protein secretion"/>
    <property type="evidence" value="ECO:0007669"/>
    <property type="project" value="InterPro"/>
</dbReference>
<organism evidence="6 7">
    <name type="scientific">Pseudaminobacter soli</name>
    <name type="common">ex Zhang et al. 2022</name>
    <dbReference type="NCBI Taxonomy" id="2831468"/>
    <lineage>
        <taxon>Bacteria</taxon>
        <taxon>Pseudomonadati</taxon>
        <taxon>Pseudomonadota</taxon>
        <taxon>Alphaproteobacteria</taxon>
        <taxon>Hyphomicrobiales</taxon>
        <taxon>Phyllobacteriaceae</taxon>
        <taxon>Pseudaminobacter</taxon>
    </lineage>
</organism>
<evidence type="ECO:0000313" key="6">
    <source>
        <dbReference type="EMBL" id="MBS3649120.1"/>
    </source>
</evidence>
<dbReference type="EMBL" id="JAGWCR010000005">
    <property type="protein sequence ID" value="MBS3649120.1"/>
    <property type="molecule type" value="Genomic_DNA"/>
</dbReference>
<evidence type="ECO:0000256" key="4">
    <source>
        <dbReference type="ARBA" id="ARBA00023136"/>
    </source>
</evidence>
<comment type="caution">
    <text evidence="6">The sequence shown here is derived from an EMBL/GenBank/DDBJ whole genome shotgun (WGS) entry which is preliminary data.</text>
</comment>
<dbReference type="GO" id="GO:0005886">
    <property type="term" value="C:plasma membrane"/>
    <property type="evidence" value="ECO:0007669"/>
    <property type="project" value="InterPro"/>
</dbReference>
<dbReference type="GO" id="GO:0097347">
    <property type="term" value="C:TAM protein secretion complex"/>
    <property type="evidence" value="ECO:0007669"/>
    <property type="project" value="TreeGrafter"/>
</dbReference>
<dbReference type="RefSeq" id="WP_188254687.1">
    <property type="nucleotide sequence ID" value="NZ_JABVCF010000005.1"/>
</dbReference>
<evidence type="ECO:0000256" key="3">
    <source>
        <dbReference type="ARBA" id="ARBA00022989"/>
    </source>
</evidence>
<evidence type="ECO:0000256" key="1">
    <source>
        <dbReference type="ARBA" id="ARBA00004167"/>
    </source>
</evidence>
<keyword evidence="7" id="KW-1185">Reference proteome</keyword>
<feature type="domain" description="Translocation and assembly module TamB C-terminal" evidence="5">
    <location>
        <begin position="2100"/>
        <end position="2449"/>
    </location>
</feature>